<evidence type="ECO:0000313" key="2">
    <source>
        <dbReference type="Proteomes" id="UP000318384"/>
    </source>
</evidence>
<proteinExistence type="predicted"/>
<name>A0A517WYT9_9PLAN</name>
<gene>
    <name evidence="1" type="ORF">V202x_38190</name>
</gene>
<dbReference type="Proteomes" id="UP000318384">
    <property type="component" value="Chromosome"/>
</dbReference>
<sequence>MNNNDINDWFDDHGLSSEVQSQFIPPSGHWQLNIGQFPVRIQTQESANRMRIVAYITGAEGISIAEYQLMMEANSHSALDARYAIDNGYIVSLFLHPFKELDLVQFMLGFYQVISCAETYGRDYTGGTLFYGASQETGNASAMEQGADSFLESLTSKIRNIRNN</sequence>
<organism evidence="1 2">
    <name type="scientific">Gimesia aquarii</name>
    <dbReference type="NCBI Taxonomy" id="2527964"/>
    <lineage>
        <taxon>Bacteria</taxon>
        <taxon>Pseudomonadati</taxon>
        <taxon>Planctomycetota</taxon>
        <taxon>Planctomycetia</taxon>
        <taxon>Planctomycetales</taxon>
        <taxon>Planctomycetaceae</taxon>
        <taxon>Gimesia</taxon>
    </lineage>
</organism>
<reference evidence="1 2" key="1">
    <citation type="submission" date="2019-03" db="EMBL/GenBank/DDBJ databases">
        <title>Deep-cultivation of Planctomycetes and their phenomic and genomic characterization uncovers novel biology.</title>
        <authorList>
            <person name="Wiegand S."/>
            <person name="Jogler M."/>
            <person name="Boedeker C."/>
            <person name="Pinto D."/>
            <person name="Vollmers J."/>
            <person name="Rivas-Marin E."/>
            <person name="Kohn T."/>
            <person name="Peeters S.H."/>
            <person name="Heuer A."/>
            <person name="Rast P."/>
            <person name="Oberbeckmann S."/>
            <person name="Bunk B."/>
            <person name="Jeske O."/>
            <person name="Meyerdierks A."/>
            <person name="Storesund J.E."/>
            <person name="Kallscheuer N."/>
            <person name="Luecker S."/>
            <person name="Lage O.M."/>
            <person name="Pohl T."/>
            <person name="Merkel B.J."/>
            <person name="Hornburger P."/>
            <person name="Mueller R.-W."/>
            <person name="Bruemmer F."/>
            <person name="Labrenz M."/>
            <person name="Spormann A.M."/>
            <person name="Op den Camp H."/>
            <person name="Overmann J."/>
            <person name="Amann R."/>
            <person name="Jetten M.S.M."/>
            <person name="Mascher T."/>
            <person name="Medema M.H."/>
            <person name="Devos D.P."/>
            <person name="Kaster A.-K."/>
            <person name="Ovreas L."/>
            <person name="Rohde M."/>
            <person name="Galperin M.Y."/>
            <person name="Jogler C."/>
        </authorList>
    </citation>
    <scope>NUCLEOTIDE SEQUENCE [LARGE SCALE GENOMIC DNA]</scope>
    <source>
        <strain evidence="1 2">V202</strain>
    </source>
</reference>
<keyword evidence="2" id="KW-1185">Reference proteome</keyword>
<dbReference type="OrthoDB" id="571431at2"/>
<accession>A0A517WYT9</accession>
<evidence type="ECO:0008006" key="3">
    <source>
        <dbReference type="Google" id="ProtNLM"/>
    </source>
</evidence>
<dbReference type="AlphaFoldDB" id="A0A517WYT9"/>
<dbReference type="SUPFAM" id="SSF69635">
    <property type="entry name" value="Type III secretory system chaperone-like"/>
    <property type="match status" value="1"/>
</dbReference>
<dbReference type="EMBL" id="CP037422">
    <property type="protein sequence ID" value="QDU10420.1"/>
    <property type="molecule type" value="Genomic_DNA"/>
</dbReference>
<dbReference type="RefSeq" id="WP_145178044.1">
    <property type="nucleotide sequence ID" value="NZ_CP037422.1"/>
</dbReference>
<evidence type="ECO:0000313" key="1">
    <source>
        <dbReference type="EMBL" id="QDU10420.1"/>
    </source>
</evidence>
<protein>
    <recommendedName>
        <fullName evidence="3">Sensory transduction regulator</fullName>
    </recommendedName>
</protein>